<evidence type="ECO:0000259" key="6">
    <source>
        <dbReference type="PROSITE" id="PS50003"/>
    </source>
</evidence>
<sequence length="726" mass="82014">MKSPAGSVSPGLHLHLGPAMSNSPVLYEGWVLKKRRKKLQGFARRYFTLHQTGLLSYAFEPGQPIRDQVYLNHAAIVAEQGRKEIHIDSNTATFHIKCLSVDDFDNWMTVFRKFISTGIEAKKSAAVTYRQASRQASINLNRSTVILGEMGNCFNELESSIMNLTLDHTAQKANSLSRKVDKPAKDSKFGLFKRPHSSQHSSQERIGDQQSPSHALPDSLQDIKAKFDVLKAQYDVLVSTMQNPLYDATQQRHSPLPYTAEEEEATATHNQRVNTPVAQKSMRDSMATMSDSFVEWFDAEDDGPEEFIMDDTNALFEPPSRTVSTTNDARSDNSSIDTEYEEALAISTVKPTDESTLVGHVHVVRRTQLPTLPSADEGSLFAILKKNVGKDLSSITFPVSFNEPLTLLQRAAEEVEYFSLLDEAAKSADPVTRMSYVAAFAVSGYAHTRHRTGRKGFNPMLAETFEDIRMNFIAEKVRHNPLEIAYHANGDNWELNATSCGKTKFWGKSFEVIPLGITRLKVGNDTYTWNKPSSFIRNLMVGTKYFEHTGKMTIENITTRYRCVLDFKQNGYWGPTNVVSGTIYDSDGDVAGQLEGKWDDQVCQVLEVSHLRVLWKASPFPKTALEFYGFTSYGITLNEISSDLLEKLPPTDSRLRPDVRALEDGELDLAEEQKLRIEQAQRDRRNNGQERLPKWFKQVGDEWQYVGGYWESRSKGWKQADIDPLW</sequence>
<dbReference type="Gene3D" id="2.30.29.30">
    <property type="entry name" value="Pleckstrin-homology domain (PH domain)/Phosphotyrosine-binding domain (PTB)"/>
    <property type="match status" value="1"/>
</dbReference>
<keyword evidence="3" id="KW-0445">Lipid transport</keyword>
<dbReference type="GO" id="GO:0097038">
    <property type="term" value="C:perinuclear endoplasmic reticulum"/>
    <property type="evidence" value="ECO:0007669"/>
    <property type="project" value="TreeGrafter"/>
</dbReference>
<dbReference type="STRING" id="945553.A0A0D2P5F1"/>
<proteinExistence type="inferred from homology"/>
<name>A0A0D2P5F1_HYPSF</name>
<dbReference type="GO" id="GO:0005829">
    <property type="term" value="C:cytosol"/>
    <property type="evidence" value="ECO:0007669"/>
    <property type="project" value="TreeGrafter"/>
</dbReference>
<dbReference type="Gene3D" id="3.30.70.3490">
    <property type="match status" value="1"/>
</dbReference>
<dbReference type="EMBL" id="KN817529">
    <property type="protein sequence ID" value="KJA26139.1"/>
    <property type="molecule type" value="Genomic_DNA"/>
</dbReference>
<evidence type="ECO:0000256" key="1">
    <source>
        <dbReference type="ARBA" id="ARBA00008842"/>
    </source>
</evidence>
<keyword evidence="8" id="KW-1185">Reference proteome</keyword>
<dbReference type="GO" id="GO:0032934">
    <property type="term" value="F:sterol binding"/>
    <property type="evidence" value="ECO:0007669"/>
    <property type="project" value="TreeGrafter"/>
</dbReference>
<protein>
    <recommendedName>
        <fullName evidence="6">PH domain-containing protein</fullName>
    </recommendedName>
</protein>
<gene>
    <name evidence="7" type="ORF">HYPSUDRAFT_37022</name>
</gene>
<dbReference type="InterPro" id="IPR037239">
    <property type="entry name" value="OSBP_sf"/>
</dbReference>
<evidence type="ECO:0000256" key="5">
    <source>
        <dbReference type="SAM" id="MobiDB-lite"/>
    </source>
</evidence>
<dbReference type="GO" id="GO:0005886">
    <property type="term" value="C:plasma membrane"/>
    <property type="evidence" value="ECO:0007669"/>
    <property type="project" value="TreeGrafter"/>
</dbReference>
<evidence type="ECO:0000256" key="4">
    <source>
        <dbReference type="ARBA" id="ARBA00023121"/>
    </source>
</evidence>
<dbReference type="InterPro" id="IPR041680">
    <property type="entry name" value="PH_8"/>
</dbReference>
<evidence type="ECO:0000313" key="7">
    <source>
        <dbReference type="EMBL" id="KJA26139.1"/>
    </source>
</evidence>
<feature type="domain" description="PH" evidence="6">
    <location>
        <begin position="24"/>
        <end position="116"/>
    </location>
</feature>
<dbReference type="PROSITE" id="PS50003">
    <property type="entry name" value="PH_DOMAIN"/>
    <property type="match status" value="1"/>
</dbReference>
<evidence type="ECO:0000313" key="8">
    <source>
        <dbReference type="Proteomes" id="UP000054270"/>
    </source>
</evidence>
<dbReference type="Proteomes" id="UP000054270">
    <property type="component" value="Unassembled WGS sequence"/>
</dbReference>
<dbReference type="Pfam" id="PF15409">
    <property type="entry name" value="PH_8"/>
    <property type="match status" value="1"/>
</dbReference>
<dbReference type="Gene3D" id="2.40.160.120">
    <property type="match status" value="1"/>
</dbReference>
<dbReference type="OMA" id="SYFVRWV"/>
<dbReference type="OrthoDB" id="1854502at2759"/>
<dbReference type="InterPro" id="IPR001849">
    <property type="entry name" value="PH_domain"/>
</dbReference>
<keyword evidence="4" id="KW-0446">Lipid-binding</keyword>
<dbReference type="InterPro" id="IPR011993">
    <property type="entry name" value="PH-like_dom_sf"/>
</dbReference>
<reference evidence="8" key="1">
    <citation type="submission" date="2014-04" db="EMBL/GenBank/DDBJ databases">
        <title>Evolutionary Origins and Diversification of the Mycorrhizal Mutualists.</title>
        <authorList>
            <consortium name="DOE Joint Genome Institute"/>
            <consortium name="Mycorrhizal Genomics Consortium"/>
            <person name="Kohler A."/>
            <person name="Kuo A."/>
            <person name="Nagy L.G."/>
            <person name="Floudas D."/>
            <person name="Copeland A."/>
            <person name="Barry K.W."/>
            <person name="Cichocki N."/>
            <person name="Veneault-Fourrey C."/>
            <person name="LaButti K."/>
            <person name="Lindquist E.A."/>
            <person name="Lipzen A."/>
            <person name="Lundell T."/>
            <person name="Morin E."/>
            <person name="Murat C."/>
            <person name="Riley R."/>
            <person name="Ohm R."/>
            <person name="Sun H."/>
            <person name="Tunlid A."/>
            <person name="Henrissat B."/>
            <person name="Grigoriev I.V."/>
            <person name="Hibbett D.S."/>
            <person name="Martin F."/>
        </authorList>
    </citation>
    <scope>NUCLEOTIDE SEQUENCE [LARGE SCALE GENOMIC DNA]</scope>
    <source>
        <strain evidence="8">FD-334 SS-4</strain>
    </source>
</reference>
<dbReference type="GO" id="GO:0006887">
    <property type="term" value="P:exocytosis"/>
    <property type="evidence" value="ECO:0007669"/>
    <property type="project" value="TreeGrafter"/>
</dbReference>
<dbReference type="GO" id="GO:0030011">
    <property type="term" value="P:maintenance of cell polarity"/>
    <property type="evidence" value="ECO:0007669"/>
    <property type="project" value="TreeGrafter"/>
</dbReference>
<dbReference type="GO" id="GO:0120009">
    <property type="term" value="P:intermembrane lipid transfer"/>
    <property type="evidence" value="ECO:0007669"/>
    <property type="project" value="UniProtKB-ARBA"/>
</dbReference>
<dbReference type="GO" id="GO:0006897">
    <property type="term" value="P:endocytosis"/>
    <property type="evidence" value="ECO:0007669"/>
    <property type="project" value="TreeGrafter"/>
</dbReference>
<dbReference type="InterPro" id="IPR000648">
    <property type="entry name" value="Oxysterol-bd"/>
</dbReference>
<dbReference type="SUPFAM" id="SSF50729">
    <property type="entry name" value="PH domain-like"/>
    <property type="match status" value="1"/>
</dbReference>
<accession>A0A0D2P5F1</accession>
<dbReference type="GO" id="GO:0034727">
    <property type="term" value="P:piecemeal microautophagy of the nucleus"/>
    <property type="evidence" value="ECO:0007669"/>
    <property type="project" value="TreeGrafter"/>
</dbReference>
<dbReference type="AlphaFoldDB" id="A0A0D2P5F1"/>
<dbReference type="GO" id="GO:0035621">
    <property type="term" value="P:ER to Golgi ceramide transport"/>
    <property type="evidence" value="ECO:0007669"/>
    <property type="project" value="TreeGrafter"/>
</dbReference>
<evidence type="ECO:0000256" key="2">
    <source>
        <dbReference type="ARBA" id="ARBA00022448"/>
    </source>
</evidence>
<keyword evidence="2" id="KW-0813">Transport</keyword>
<organism evidence="7 8">
    <name type="scientific">Hypholoma sublateritium (strain FD-334 SS-4)</name>
    <dbReference type="NCBI Taxonomy" id="945553"/>
    <lineage>
        <taxon>Eukaryota</taxon>
        <taxon>Fungi</taxon>
        <taxon>Dikarya</taxon>
        <taxon>Basidiomycota</taxon>
        <taxon>Agaricomycotina</taxon>
        <taxon>Agaricomycetes</taxon>
        <taxon>Agaricomycetidae</taxon>
        <taxon>Agaricales</taxon>
        <taxon>Agaricineae</taxon>
        <taxon>Strophariaceae</taxon>
        <taxon>Hypholoma</taxon>
    </lineage>
</organism>
<dbReference type="PANTHER" id="PTHR10972:SF203">
    <property type="entry name" value="OXYSTEROL-BINDING PROTEIN HOMOLOG 3"/>
    <property type="match status" value="1"/>
</dbReference>
<dbReference type="FunFam" id="2.40.160.120:FF:000001">
    <property type="entry name" value="Oxysterol-binding protein"/>
    <property type="match status" value="1"/>
</dbReference>
<dbReference type="Pfam" id="PF01237">
    <property type="entry name" value="Oxysterol_BP"/>
    <property type="match status" value="1"/>
</dbReference>
<dbReference type="CDD" id="cd13289">
    <property type="entry name" value="PH_Osh3p_yeast"/>
    <property type="match status" value="1"/>
</dbReference>
<dbReference type="SMART" id="SM00233">
    <property type="entry name" value="PH"/>
    <property type="match status" value="1"/>
</dbReference>
<comment type="similarity">
    <text evidence="1">Belongs to the OSBP family.</text>
</comment>
<evidence type="ECO:0000256" key="3">
    <source>
        <dbReference type="ARBA" id="ARBA00023055"/>
    </source>
</evidence>
<dbReference type="PANTHER" id="PTHR10972">
    <property type="entry name" value="OXYSTEROL-BINDING PROTEIN-RELATED"/>
    <property type="match status" value="1"/>
</dbReference>
<feature type="region of interest" description="Disordered" evidence="5">
    <location>
        <begin position="187"/>
        <end position="216"/>
    </location>
</feature>
<dbReference type="SUPFAM" id="SSF144000">
    <property type="entry name" value="Oxysterol-binding protein-like"/>
    <property type="match status" value="1"/>
</dbReference>
<dbReference type="GO" id="GO:0032541">
    <property type="term" value="C:cortical endoplasmic reticulum"/>
    <property type="evidence" value="ECO:0007669"/>
    <property type="project" value="TreeGrafter"/>
</dbReference>